<dbReference type="InterPro" id="IPR035907">
    <property type="entry name" value="Hppk_sf"/>
</dbReference>
<keyword evidence="6" id="KW-0547">Nucleotide-binding</keyword>
<reference evidence="14 15" key="1">
    <citation type="submission" date="2015-09" db="EMBL/GenBank/DDBJ databases">
        <authorList>
            <consortium name="Swine Surveillance"/>
        </authorList>
    </citation>
    <scope>NUCLEOTIDE SEQUENCE [LARGE SCALE GENOMIC DNA]</scope>
    <source>
        <strain evidence="14 15">CECT 4357</strain>
    </source>
</reference>
<evidence type="ECO:0000256" key="3">
    <source>
        <dbReference type="ARBA" id="ARBA00013253"/>
    </source>
</evidence>
<dbReference type="NCBIfam" id="TIGR01498">
    <property type="entry name" value="folK"/>
    <property type="match status" value="1"/>
</dbReference>
<dbReference type="PANTHER" id="PTHR43071:SF1">
    <property type="entry name" value="2-AMINO-4-HYDROXY-6-HYDROXYMETHYLDIHYDROPTERIDINE PYROPHOSPHOKINASE"/>
    <property type="match status" value="1"/>
</dbReference>
<accession>A0A0P1FDJ0</accession>
<dbReference type="OrthoDB" id="9808041at2"/>
<evidence type="ECO:0000256" key="6">
    <source>
        <dbReference type="ARBA" id="ARBA00022741"/>
    </source>
</evidence>
<organism evidence="14 15">
    <name type="scientific">Thalassovita gelatinovora</name>
    <name type="common">Thalassobius gelatinovorus</name>
    <dbReference type="NCBI Taxonomy" id="53501"/>
    <lineage>
        <taxon>Bacteria</taxon>
        <taxon>Pseudomonadati</taxon>
        <taxon>Pseudomonadota</taxon>
        <taxon>Alphaproteobacteria</taxon>
        <taxon>Rhodobacterales</taxon>
        <taxon>Roseobacteraceae</taxon>
        <taxon>Thalassovita</taxon>
    </lineage>
</organism>
<dbReference type="GO" id="GO:0005524">
    <property type="term" value="F:ATP binding"/>
    <property type="evidence" value="ECO:0007669"/>
    <property type="project" value="UniProtKB-KW"/>
</dbReference>
<evidence type="ECO:0000256" key="10">
    <source>
        <dbReference type="ARBA" id="ARBA00029409"/>
    </source>
</evidence>
<comment type="similarity">
    <text evidence="2">Belongs to the HPPK family.</text>
</comment>
<comment type="pathway">
    <text evidence="1">Cofactor biosynthesis; tetrahydrofolate biosynthesis; 2-amino-4-hydroxy-6-hydroxymethyl-7,8-dihydropteridine diphosphate from 7,8-dihydroneopterin triphosphate: step 4/4.</text>
</comment>
<dbReference type="GO" id="GO:0016301">
    <property type="term" value="F:kinase activity"/>
    <property type="evidence" value="ECO:0007669"/>
    <property type="project" value="UniProtKB-KW"/>
</dbReference>
<dbReference type="Proteomes" id="UP000051587">
    <property type="component" value="Unassembled WGS sequence"/>
</dbReference>
<dbReference type="EC" id="2.7.6.3" evidence="3"/>
<dbReference type="InterPro" id="IPR000550">
    <property type="entry name" value="Hppk"/>
</dbReference>
<dbReference type="GO" id="GO:0046654">
    <property type="term" value="P:tetrahydrofolate biosynthetic process"/>
    <property type="evidence" value="ECO:0007669"/>
    <property type="project" value="UniProtKB-UniPathway"/>
</dbReference>
<evidence type="ECO:0000256" key="11">
    <source>
        <dbReference type="ARBA" id="ARBA00029766"/>
    </source>
</evidence>
<evidence type="ECO:0000256" key="4">
    <source>
        <dbReference type="ARBA" id="ARBA00016218"/>
    </source>
</evidence>
<dbReference type="RefSeq" id="WP_058263085.1">
    <property type="nucleotide sequence ID" value="NZ_CP051181.1"/>
</dbReference>
<evidence type="ECO:0000256" key="9">
    <source>
        <dbReference type="ARBA" id="ARBA00022909"/>
    </source>
</evidence>
<dbReference type="Pfam" id="PF01288">
    <property type="entry name" value="HPPK"/>
    <property type="match status" value="1"/>
</dbReference>
<dbReference type="Gene3D" id="3.30.70.560">
    <property type="entry name" value="7,8-Dihydro-6-hydroxymethylpterin-pyrophosphokinase HPPK"/>
    <property type="match status" value="1"/>
</dbReference>
<dbReference type="SUPFAM" id="SSF55083">
    <property type="entry name" value="6-hydroxymethyl-7,8-dihydropterin pyrophosphokinase, HPPK"/>
    <property type="match status" value="1"/>
</dbReference>
<dbReference type="CDD" id="cd00483">
    <property type="entry name" value="HPPK"/>
    <property type="match status" value="1"/>
</dbReference>
<evidence type="ECO:0000259" key="13">
    <source>
        <dbReference type="Pfam" id="PF01288"/>
    </source>
</evidence>
<feature type="domain" description="7,8-dihydro-6-hydroxymethylpterin-pyrophosphokinase" evidence="13">
    <location>
        <begin position="9"/>
        <end position="161"/>
    </location>
</feature>
<proteinExistence type="inferred from homology"/>
<keyword evidence="9" id="KW-0289">Folate biosynthesis</keyword>
<dbReference type="GO" id="GO:0003848">
    <property type="term" value="F:2-amino-4-hydroxy-6-hydroxymethyldihydropteridine diphosphokinase activity"/>
    <property type="evidence" value="ECO:0007669"/>
    <property type="project" value="UniProtKB-EC"/>
</dbReference>
<dbReference type="AlphaFoldDB" id="A0A0P1FDJ0"/>
<evidence type="ECO:0000313" key="14">
    <source>
        <dbReference type="EMBL" id="CUH66284.1"/>
    </source>
</evidence>
<dbReference type="PANTHER" id="PTHR43071">
    <property type="entry name" value="2-AMINO-4-HYDROXY-6-HYDROXYMETHYLDIHYDROPTERIDINE PYROPHOSPHOKINASE"/>
    <property type="match status" value="1"/>
</dbReference>
<name>A0A0P1FDJ0_THAGE</name>
<evidence type="ECO:0000256" key="8">
    <source>
        <dbReference type="ARBA" id="ARBA00022840"/>
    </source>
</evidence>
<dbReference type="EMBL" id="CYSA01000023">
    <property type="protein sequence ID" value="CUH66284.1"/>
    <property type="molecule type" value="Genomic_DNA"/>
</dbReference>
<evidence type="ECO:0000256" key="7">
    <source>
        <dbReference type="ARBA" id="ARBA00022777"/>
    </source>
</evidence>
<evidence type="ECO:0000256" key="1">
    <source>
        <dbReference type="ARBA" id="ARBA00005051"/>
    </source>
</evidence>
<comment type="function">
    <text evidence="10">Catalyzes the transfer of pyrophosphate from adenosine triphosphate (ATP) to 6-hydroxymethyl-7,8-dihydropterin, an enzymatic step in folate biosynthesis pathway.</text>
</comment>
<dbReference type="GO" id="GO:0046656">
    <property type="term" value="P:folic acid biosynthetic process"/>
    <property type="evidence" value="ECO:0007669"/>
    <property type="project" value="UniProtKB-KW"/>
</dbReference>
<dbReference type="STRING" id="53501.SAMN04488043_10478"/>
<evidence type="ECO:0000313" key="15">
    <source>
        <dbReference type="Proteomes" id="UP000051587"/>
    </source>
</evidence>
<evidence type="ECO:0000256" key="12">
    <source>
        <dbReference type="ARBA" id="ARBA00033413"/>
    </source>
</evidence>
<evidence type="ECO:0000256" key="2">
    <source>
        <dbReference type="ARBA" id="ARBA00005810"/>
    </source>
</evidence>
<keyword evidence="15" id="KW-1185">Reference proteome</keyword>
<evidence type="ECO:0000256" key="5">
    <source>
        <dbReference type="ARBA" id="ARBA00022679"/>
    </source>
</evidence>
<sequence length="191" mass="20862">MDATQDILIAFGANLPLAGELPEVTLRKAIAELPAEGVEIVEKSRLFITPCFPEGAGPDYVNGALRCRTEKTPVEILSILHKVEERFGRKRPMAAGRWAGRTLDLDLIAVGNHVLPDRATVGQWIDLPISDQMTLAPEQLILPHPRIQDRAFVLVPLCEVAAGWKHPILGKSVAELCAQLPKMAKNKVVAV</sequence>
<keyword evidence="7 14" id="KW-0418">Kinase</keyword>
<keyword evidence="5 14" id="KW-0808">Transferase</keyword>
<protein>
    <recommendedName>
        <fullName evidence="4">2-amino-4-hydroxy-6-hydroxymethyldihydropteridine pyrophosphokinase</fullName>
        <ecNumber evidence="3">2.7.6.3</ecNumber>
    </recommendedName>
    <alternativeName>
        <fullName evidence="11">6-hydroxymethyl-7,8-dihydropterin pyrophosphokinase</fullName>
    </alternativeName>
    <alternativeName>
        <fullName evidence="12">7,8-dihydro-6-hydroxymethylpterin-pyrophosphokinase</fullName>
    </alternativeName>
</protein>
<dbReference type="UniPathway" id="UPA00077">
    <property type="reaction ID" value="UER00155"/>
</dbReference>
<keyword evidence="8" id="KW-0067">ATP-binding</keyword>
<gene>
    <name evidence="14" type="primary">folK</name>
    <name evidence="14" type="ORF">TG4357_02347</name>
</gene>